<dbReference type="GO" id="GO:0005886">
    <property type="term" value="C:plasma membrane"/>
    <property type="evidence" value="ECO:0007669"/>
    <property type="project" value="TreeGrafter"/>
</dbReference>
<organism evidence="3 4">
    <name type="scientific">Parvularcula mediterranea</name>
    <dbReference type="NCBI Taxonomy" id="2732508"/>
    <lineage>
        <taxon>Bacteria</taxon>
        <taxon>Pseudomonadati</taxon>
        <taxon>Pseudomonadota</taxon>
        <taxon>Alphaproteobacteria</taxon>
        <taxon>Parvularculales</taxon>
        <taxon>Parvularculaceae</taxon>
        <taxon>Parvularcula</taxon>
    </lineage>
</organism>
<dbReference type="AlphaFoldDB" id="A0A7Y3RNC9"/>
<dbReference type="RefSeq" id="WP_173199538.1">
    <property type="nucleotide sequence ID" value="NZ_JABFCX010000003.1"/>
</dbReference>
<keyword evidence="2" id="KW-1133">Transmembrane helix</keyword>
<evidence type="ECO:0000313" key="3">
    <source>
        <dbReference type="EMBL" id="NNU16766.1"/>
    </source>
</evidence>
<feature type="transmembrane region" description="Helical" evidence="2">
    <location>
        <begin position="364"/>
        <end position="385"/>
    </location>
</feature>
<dbReference type="InterPro" id="IPR050445">
    <property type="entry name" value="Bact_polysacc_biosynth/exp"/>
</dbReference>
<feature type="compositionally biased region" description="Polar residues" evidence="1">
    <location>
        <begin position="1"/>
        <end position="14"/>
    </location>
</feature>
<protein>
    <recommendedName>
        <fullName evidence="5">Capsule biosynthesis protein</fullName>
    </recommendedName>
</protein>
<evidence type="ECO:0000313" key="4">
    <source>
        <dbReference type="Proteomes" id="UP000536835"/>
    </source>
</evidence>
<feature type="transmembrane region" description="Helical" evidence="2">
    <location>
        <begin position="39"/>
        <end position="63"/>
    </location>
</feature>
<dbReference type="PANTHER" id="PTHR32309:SF13">
    <property type="entry name" value="FERRIC ENTEROBACTIN TRANSPORT PROTEIN FEPE"/>
    <property type="match status" value="1"/>
</dbReference>
<evidence type="ECO:0000256" key="2">
    <source>
        <dbReference type="SAM" id="Phobius"/>
    </source>
</evidence>
<sequence>MHGNIDSTSDQVTHQRLPGLQRPSMTRAEALAFVKKRPFASFFGTCFVLFGLYFGLIHPPVYVAETQFSIRGKDSGPASSSLLSTFIPNSGTGGISESVAVREYIQSPQMLENLNQENDLRSLYARFRIDPLNRLPRSASSEDFLTFYRNRIDVFLDREASILRVRVQSYTAQSAYDMAGDIVRFSENYVNDLSERVREATLDDARTQVEIAQGDVTDIRLAMASFRNTSGELDPAATGAAEVSALIALDADITLLKSQLASQLAINRADAPQVRSIEAQISSLERQAAERRASLASSSEDDTLAALLREYEGLVIDREYAETRLTAAMASLDSARQLANQRERFVVPIVAPTMPTVATEPRRFARFCLAMILSILAYGVVNYTIAGINDHDR</sequence>
<name>A0A7Y3RNC9_9PROT</name>
<keyword evidence="4" id="KW-1185">Reference proteome</keyword>
<reference evidence="3 4" key="1">
    <citation type="submission" date="2020-05" db="EMBL/GenBank/DDBJ databases">
        <title>Parvularcula mediterraneae sp. nov., isolated from polypropylene straw from shallow seawater of the seashore of Laganas in Zakynthos island, Greece.</title>
        <authorList>
            <person name="Szabo I."/>
            <person name="Al-Omari J."/>
            <person name="Rado J."/>
            <person name="Szerdahelyi G.S."/>
        </authorList>
    </citation>
    <scope>NUCLEOTIDE SEQUENCE [LARGE SCALE GENOMIC DNA]</scope>
    <source>
        <strain evidence="3 4">ZS-1/3</strain>
    </source>
</reference>
<evidence type="ECO:0000256" key="1">
    <source>
        <dbReference type="SAM" id="MobiDB-lite"/>
    </source>
</evidence>
<dbReference type="Proteomes" id="UP000536835">
    <property type="component" value="Unassembled WGS sequence"/>
</dbReference>
<accession>A0A7Y3RNC9</accession>
<evidence type="ECO:0008006" key="5">
    <source>
        <dbReference type="Google" id="ProtNLM"/>
    </source>
</evidence>
<dbReference type="GO" id="GO:0004713">
    <property type="term" value="F:protein tyrosine kinase activity"/>
    <property type="evidence" value="ECO:0007669"/>
    <property type="project" value="TreeGrafter"/>
</dbReference>
<keyword evidence="2" id="KW-0472">Membrane</keyword>
<dbReference type="EMBL" id="JABFCX010000003">
    <property type="protein sequence ID" value="NNU16766.1"/>
    <property type="molecule type" value="Genomic_DNA"/>
</dbReference>
<proteinExistence type="predicted"/>
<keyword evidence="2" id="KW-0812">Transmembrane</keyword>
<dbReference type="PANTHER" id="PTHR32309">
    <property type="entry name" value="TYROSINE-PROTEIN KINASE"/>
    <property type="match status" value="1"/>
</dbReference>
<comment type="caution">
    <text evidence="3">The sequence shown here is derived from an EMBL/GenBank/DDBJ whole genome shotgun (WGS) entry which is preliminary data.</text>
</comment>
<feature type="region of interest" description="Disordered" evidence="1">
    <location>
        <begin position="1"/>
        <end position="20"/>
    </location>
</feature>
<gene>
    <name evidence="3" type="ORF">HK107_10585</name>
</gene>